<dbReference type="SUPFAM" id="SSF48726">
    <property type="entry name" value="Immunoglobulin"/>
    <property type="match status" value="1"/>
</dbReference>
<dbReference type="GO" id="GO:0019814">
    <property type="term" value="C:immunoglobulin complex"/>
    <property type="evidence" value="ECO:0007669"/>
    <property type="project" value="UniProtKB-KW"/>
</dbReference>
<organism evidence="5 6">
    <name type="scientific">Sus scrofa</name>
    <name type="common">Pig</name>
    <dbReference type="NCBI Taxonomy" id="9823"/>
    <lineage>
        <taxon>Eukaryota</taxon>
        <taxon>Metazoa</taxon>
        <taxon>Chordata</taxon>
        <taxon>Craniata</taxon>
        <taxon>Vertebrata</taxon>
        <taxon>Euteleostomi</taxon>
        <taxon>Mammalia</taxon>
        <taxon>Eutheria</taxon>
        <taxon>Laurasiatheria</taxon>
        <taxon>Artiodactyla</taxon>
        <taxon>Suina</taxon>
        <taxon>Suidae</taxon>
        <taxon>Sus</taxon>
    </lineage>
</organism>
<evidence type="ECO:0000256" key="1">
    <source>
        <dbReference type="ARBA" id="ARBA00022859"/>
    </source>
</evidence>
<accession>A0A4X1UM26</accession>
<keyword evidence="2" id="KW-1064">Adaptive immunity</keyword>
<dbReference type="PANTHER" id="PTHR23266">
    <property type="entry name" value="IMMUNOGLOBULIN HEAVY CHAIN"/>
    <property type="match status" value="1"/>
</dbReference>
<dbReference type="Ensembl" id="ENSSSCT00070034942.1">
    <property type="protein sequence ID" value="ENSSSCP00070029203.1"/>
    <property type="gene ID" value="ENSSSCG00070017693.1"/>
</dbReference>
<keyword evidence="1" id="KW-0391">Immunity</keyword>
<reference evidence="6" key="1">
    <citation type="submission" date="2017-08" db="EMBL/GenBank/DDBJ databases">
        <title>USMARCv1.0.</title>
        <authorList>
            <person name="Hannum G.I."/>
            <person name="Koren S."/>
            <person name="Schroeder S.G."/>
            <person name="Chin S.C."/>
            <person name="Nonneman D.J."/>
            <person name="Becker S.A."/>
            <person name="Rosen B.D."/>
            <person name="Bickhart D.M."/>
            <person name="Putnam N.H."/>
            <person name="Green R.E."/>
            <person name="Tuggle C.K."/>
            <person name="Liu H."/>
            <person name="Rohrer G.A."/>
            <person name="Warr A."/>
            <person name="Hall R."/>
            <person name="Kim K."/>
            <person name="Hume D.A."/>
            <person name="Talbot R."/>
            <person name="Chow W."/>
            <person name="Howe K."/>
            <person name="Schwartz A.S."/>
            <person name="Watson M."/>
            <person name="Archibald A.L."/>
            <person name="Phillippy A.M."/>
            <person name="Smith T.P.L."/>
        </authorList>
    </citation>
    <scope>NUCLEOTIDE SEQUENCE [LARGE SCALE GENOMIC DNA]</scope>
</reference>
<reference evidence="5" key="2">
    <citation type="submission" date="2025-08" db="UniProtKB">
        <authorList>
            <consortium name="Ensembl"/>
        </authorList>
    </citation>
    <scope>IDENTIFICATION</scope>
</reference>
<dbReference type="InterPro" id="IPR013106">
    <property type="entry name" value="Ig_V-set"/>
</dbReference>
<evidence type="ECO:0000313" key="6">
    <source>
        <dbReference type="Proteomes" id="UP000314985"/>
    </source>
</evidence>
<evidence type="ECO:0000256" key="3">
    <source>
        <dbReference type="ARBA" id="ARBA00043265"/>
    </source>
</evidence>
<dbReference type="GO" id="GO:0002250">
    <property type="term" value="P:adaptive immune response"/>
    <property type="evidence" value="ECO:0007669"/>
    <property type="project" value="UniProtKB-KW"/>
</dbReference>
<dbReference type="InterPro" id="IPR036179">
    <property type="entry name" value="Ig-like_dom_sf"/>
</dbReference>
<feature type="domain" description="Immunoglobulin V-set" evidence="4">
    <location>
        <begin position="52"/>
        <end position="120"/>
    </location>
</feature>
<evidence type="ECO:0000313" key="5">
    <source>
        <dbReference type="Ensembl" id="ENSSSCP00070029203.1"/>
    </source>
</evidence>
<dbReference type="InterPro" id="IPR013783">
    <property type="entry name" value="Ig-like_fold"/>
</dbReference>
<dbReference type="GO" id="GO:0005576">
    <property type="term" value="C:extracellular region"/>
    <property type="evidence" value="ECO:0007669"/>
    <property type="project" value="UniProtKB-ARBA"/>
</dbReference>
<dbReference type="Gene3D" id="2.60.40.10">
    <property type="entry name" value="Immunoglobulins"/>
    <property type="match status" value="1"/>
</dbReference>
<protein>
    <recommendedName>
        <fullName evidence="4">Immunoglobulin V-set domain-containing protein</fullName>
    </recommendedName>
</protein>
<evidence type="ECO:0000259" key="4">
    <source>
        <dbReference type="SMART" id="SM00406"/>
    </source>
</evidence>
<dbReference type="Proteomes" id="UP000314985">
    <property type="component" value="Unassembled WGS sequence"/>
</dbReference>
<name>A0A4X1UM26_PIG</name>
<keyword evidence="3" id="KW-1280">Immunoglobulin</keyword>
<dbReference type="SMART" id="SM00406">
    <property type="entry name" value="IGv"/>
    <property type="match status" value="1"/>
</dbReference>
<evidence type="ECO:0000256" key="2">
    <source>
        <dbReference type="ARBA" id="ARBA00023130"/>
    </source>
</evidence>
<dbReference type="InterPro" id="IPR050199">
    <property type="entry name" value="IgHV"/>
</dbReference>
<proteinExistence type="predicted"/>
<sequence length="128" mass="14262">PKCPLTDDWIRKIWRTLFLTAVIQERGSLKSWRPGQVQLVQPGAELRKPGASVKLSCKAPGYSFTSYYVGWSGKTLAMDPDYTQKFKGRVTLTVDMSIGTAYKELSSLWSEDMAVYYSAIAFPGSAVI</sequence>
<dbReference type="AlphaFoldDB" id="A0A4X1UM26"/>